<comment type="caution">
    <text evidence="3">The sequence shown here is derived from an EMBL/GenBank/DDBJ whole genome shotgun (WGS) entry which is preliminary data.</text>
</comment>
<keyword evidence="1" id="KW-0677">Repeat</keyword>
<dbReference type="Pfam" id="PF06458">
    <property type="entry name" value="MucBP"/>
    <property type="match status" value="2"/>
</dbReference>
<dbReference type="Gene3D" id="3.10.20.320">
    <property type="entry name" value="Putative peptidoglycan bound protein (lpxtg motif)"/>
    <property type="match status" value="2"/>
</dbReference>
<feature type="domain" description="MucBP" evidence="2">
    <location>
        <begin position="6"/>
        <end position="52"/>
    </location>
</feature>
<feature type="non-terminal residue" evidence="3">
    <location>
        <position position="148"/>
    </location>
</feature>
<proteinExistence type="predicted"/>
<dbReference type="InterPro" id="IPR009459">
    <property type="entry name" value="MucBP_dom"/>
</dbReference>
<sequence length="148" mass="15901">FLDGSRKLGLNYTTQAKNSTDLPNYELFGGIPANANGVYTAGSDIIVTYLYQRENAGNVIATYKDEADGHELHPLVGQSGAGMLGVAYDTEAKTFDNYDLISIPANKSGTFSHSNVLVEYVYRRKDAGAVKVNHIEAGTGEVLHSPSV</sequence>
<dbReference type="RefSeq" id="WP_167345175.1">
    <property type="nucleotide sequence ID" value="NZ_KQ959809.1"/>
</dbReference>
<feature type="domain" description="MucBP" evidence="2">
    <location>
        <begin position="58"/>
        <end position="123"/>
    </location>
</feature>
<dbReference type="AlphaFoldDB" id="A0A133ZSJ4"/>
<evidence type="ECO:0000259" key="2">
    <source>
        <dbReference type="Pfam" id="PF06458"/>
    </source>
</evidence>
<keyword evidence="4" id="KW-1185">Reference proteome</keyword>
<protein>
    <submittedName>
        <fullName evidence="3">MucBP domain protein</fullName>
    </submittedName>
</protein>
<reference evidence="4" key="1">
    <citation type="submission" date="2016-01" db="EMBL/GenBank/DDBJ databases">
        <authorList>
            <person name="Mitreva M."/>
            <person name="Pepin K.H."/>
            <person name="Mihindukulasuriya K.A."/>
            <person name="Fulton R."/>
            <person name="Fronick C."/>
            <person name="O'Laughlin M."/>
            <person name="Miner T."/>
            <person name="Herter B."/>
            <person name="Rosa B.A."/>
            <person name="Cordes M."/>
            <person name="Tomlinson C."/>
            <person name="Wollam A."/>
            <person name="Palsikar V.B."/>
            <person name="Mardis E.R."/>
            <person name="Wilson R.K."/>
        </authorList>
    </citation>
    <scope>NUCLEOTIDE SEQUENCE [LARGE SCALE GENOMIC DNA]</scope>
    <source>
        <strain evidence="4">DNF00896</strain>
    </source>
</reference>
<dbReference type="Proteomes" id="UP000070394">
    <property type="component" value="Unassembled WGS sequence"/>
</dbReference>
<organism evidence="3 4">
    <name type="scientific">Lachnoanaerobaculum saburreum</name>
    <dbReference type="NCBI Taxonomy" id="467210"/>
    <lineage>
        <taxon>Bacteria</taxon>
        <taxon>Bacillati</taxon>
        <taxon>Bacillota</taxon>
        <taxon>Clostridia</taxon>
        <taxon>Lachnospirales</taxon>
        <taxon>Lachnospiraceae</taxon>
        <taxon>Lachnoanaerobaculum</taxon>
    </lineage>
</organism>
<evidence type="ECO:0000313" key="3">
    <source>
        <dbReference type="EMBL" id="KXB58406.1"/>
    </source>
</evidence>
<feature type="non-terminal residue" evidence="3">
    <location>
        <position position="1"/>
    </location>
</feature>
<gene>
    <name evidence="3" type="ORF">HMPREF1866_01140</name>
</gene>
<evidence type="ECO:0000256" key="1">
    <source>
        <dbReference type="ARBA" id="ARBA00022737"/>
    </source>
</evidence>
<evidence type="ECO:0000313" key="4">
    <source>
        <dbReference type="Proteomes" id="UP000070394"/>
    </source>
</evidence>
<dbReference type="EMBL" id="LSDA01000055">
    <property type="protein sequence ID" value="KXB58406.1"/>
    <property type="molecule type" value="Genomic_DNA"/>
</dbReference>
<accession>A0A133ZSJ4</accession>
<name>A0A133ZSJ4_9FIRM</name>